<evidence type="ECO:0000256" key="1">
    <source>
        <dbReference type="SAM" id="MobiDB-lite"/>
    </source>
</evidence>
<protein>
    <submittedName>
        <fullName evidence="3">DUF4175 family protein</fullName>
    </submittedName>
</protein>
<organism evidence="3 4">
    <name type="scientific">Tenacibaculum geojense</name>
    <dbReference type="NCBI Taxonomy" id="915352"/>
    <lineage>
        <taxon>Bacteria</taxon>
        <taxon>Pseudomonadati</taxon>
        <taxon>Bacteroidota</taxon>
        <taxon>Flavobacteriia</taxon>
        <taxon>Flavobacteriales</taxon>
        <taxon>Flavobacteriaceae</taxon>
        <taxon>Tenacibaculum</taxon>
    </lineage>
</organism>
<keyword evidence="4" id="KW-1185">Reference proteome</keyword>
<dbReference type="EMBL" id="JBHTJR010000020">
    <property type="protein sequence ID" value="MFD0992260.1"/>
    <property type="molecule type" value="Genomic_DNA"/>
</dbReference>
<evidence type="ECO:0000313" key="4">
    <source>
        <dbReference type="Proteomes" id="UP001597062"/>
    </source>
</evidence>
<reference evidence="4" key="1">
    <citation type="journal article" date="2019" name="Int. J. Syst. Evol. Microbiol.">
        <title>The Global Catalogue of Microorganisms (GCM) 10K type strain sequencing project: providing services to taxonomists for standard genome sequencing and annotation.</title>
        <authorList>
            <consortium name="The Broad Institute Genomics Platform"/>
            <consortium name="The Broad Institute Genome Sequencing Center for Infectious Disease"/>
            <person name="Wu L."/>
            <person name="Ma J."/>
        </authorList>
    </citation>
    <scope>NUCLEOTIDE SEQUENCE [LARGE SCALE GENOMIC DNA]</scope>
    <source>
        <strain evidence="4">CCUG 60527</strain>
    </source>
</reference>
<accession>A0ABW3JPX9</accession>
<proteinExistence type="predicted"/>
<keyword evidence="2" id="KW-1133">Transmembrane helix</keyword>
<evidence type="ECO:0000313" key="3">
    <source>
        <dbReference type="EMBL" id="MFD0992260.1"/>
    </source>
</evidence>
<dbReference type="PANTHER" id="PTHR45615">
    <property type="entry name" value="MYOSIN HEAVY CHAIN, NON-MUSCLE"/>
    <property type="match status" value="1"/>
</dbReference>
<feature type="region of interest" description="Disordered" evidence="1">
    <location>
        <begin position="930"/>
        <end position="956"/>
    </location>
</feature>
<dbReference type="Proteomes" id="UP001597062">
    <property type="component" value="Unassembled WGS sequence"/>
</dbReference>
<dbReference type="PANTHER" id="PTHR45615:SF63">
    <property type="entry name" value="CHROMOSOME UNDETERMINED SCAFFOLD_10, WHOLE GENOME SHOTGUN SEQUENCE"/>
    <property type="match status" value="1"/>
</dbReference>
<feature type="region of interest" description="Disordered" evidence="1">
    <location>
        <begin position="732"/>
        <end position="766"/>
    </location>
</feature>
<feature type="region of interest" description="Disordered" evidence="1">
    <location>
        <begin position="560"/>
        <end position="583"/>
    </location>
</feature>
<dbReference type="RefSeq" id="WP_386105364.1">
    <property type="nucleotide sequence ID" value="NZ_JBHTJR010000020.1"/>
</dbReference>
<evidence type="ECO:0000256" key="2">
    <source>
        <dbReference type="SAM" id="Phobius"/>
    </source>
</evidence>
<feature type="compositionally biased region" description="Low complexity" evidence="1">
    <location>
        <begin position="740"/>
        <end position="762"/>
    </location>
</feature>
<gene>
    <name evidence="3" type="ORF">ACFQ1U_03500</name>
</gene>
<feature type="transmembrane region" description="Helical" evidence="2">
    <location>
        <begin position="58"/>
        <end position="81"/>
    </location>
</feature>
<keyword evidence="2" id="KW-0812">Transmembrane</keyword>
<comment type="caution">
    <text evidence="3">The sequence shown here is derived from an EMBL/GenBank/DDBJ whole genome shotgun (WGS) entry which is preliminary data.</text>
</comment>
<keyword evidence="2" id="KW-0472">Membrane</keyword>
<feature type="transmembrane region" description="Helical" evidence="2">
    <location>
        <begin position="28"/>
        <end position="52"/>
    </location>
</feature>
<sequence length="1093" mass="127269">MVTSNFTQIQQKLAQFSKKYYTNELIKGSILFITLGVLYFLFTLFIEYFLWLKPTARTVLFWLFIVIELFLLIRFIGFPIFKLFGLQKGISSEEASDIIGNHFPEVKDKLLNVLQLQQNSSQSELLLASIEQKSIDLQPIPFSKAINFKANISYLKYALIPVCIWLLIFITGFNNKLQESFTRVVNHKIAYTPPAPFSFQLTNNNLKVIQGDALTIYAETVGEVTPENAKIIYNNQEYYLENNGSGLFSYTFDAVMQPIDFYIEANEVQSNNYAIEIIKTPTIQNVQMQLNYPRYVGKKNEVLPNTTNVNVPQGTIITWNVKTTETDSVNFILDKKRKAFQLKENGDFTFSKSILNTTNYKISSSNKSLKDYESLQFYANVIKDENPTISVTSNIDSISRGPVFFAGQLADDYGLSKLELVYYDVENSDIKQKQNISISKEAIQSFFYKFPENIDLKEGINYELYFQVFDNDAVNGKKKAVSKTFFYRQKTTNEVAEELLKEQEEYINNLENSLDKQRKSKQDLEKIQLDLQNKKSMNWNDQKKIEKIVKRQEQYKQMMQRQTEKLQENFSEKKEQTESLQEKKEDLQKRIDELKKVEKQQKLLEELLKMAEKLDKEELLNKTKELAEQNKQQEKSLERILEMTKRFYVEQKMNQIADKLNDLAKKQNELANKNATTKEQEEINKEFNKAKEQLKELEKENEQLKEPMDVPKMQDLKYQAQKQLNKADKNLEQNKPGEAKQNQQKAAQKMQQMSNKMQKSMQGMSGEMAEENMEGLRKILENLLTFSFDQEKLMKSFDESSTSDPNYGYNLKKQYQLKTYFEHIDDSLFVLSMRVPKISSEIQNHLADAHYNIDQSLDNFAQNRFRNGLSNQRYVITAANTLIDMLSNNLDAMKNAKPGSGKGKGKKQSFSLPDIIQKQSDLIEKMKEGMKKSNEGKPKNGEGKKQGEGKGGKGEEMNGELYEIFKQQNELKQQLNDAIENGLDGNGNAKKALQRMEQLENELLERGFNNTSLQRMQQLNYELLKLEKATFEQGKDKKRKATTNTKQYNNQSKKELEFKKQFYNQTEILNRQSLPLQENYRKKVQEYFSNQKQ</sequence>
<feature type="compositionally biased region" description="Basic and acidic residues" evidence="1">
    <location>
        <begin position="562"/>
        <end position="583"/>
    </location>
</feature>
<name>A0ABW3JPX9_9FLAO</name>